<keyword evidence="5" id="KW-1003">Cell membrane</keyword>
<keyword evidence="6" id="KW-0444">Lipid biosynthesis</keyword>
<keyword evidence="10 23" id="KW-0479">Metal-binding</keyword>
<dbReference type="GO" id="GO:0004143">
    <property type="term" value="F:ATP-dependent diacylglycerol kinase activity"/>
    <property type="evidence" value="ECO:0007669"/>
    <property type="project" value="UniProtKB-EC"/>
</dbReference>
<evidence type="ECO:0000256" key="23">
    <source>
        <dbReference type="PIRSR" id="PIRSR600829-4"/>
    </source>
</evidence>
<feature type="binding site" evidence="21">
    <location>
        <begin position="41"/>
        <end position="45"/>
    </location>
    <ligand>
        <name>substrate</name>
    </ligand>
</feature>
<dbReference type="EC" id="2.7.1.107" evidence="3 24"/>
<keyword evidence="8 24" id="KW-0808">Transferase</keyword>
<keyword evidence="18" id="KW-0594">Phospholipid biosynthesis</keyword>
<dbReference type="KEGG" id="rhy:RD110_14235"/>
<evidence type="ECO:0000256" key="24">
    <source>
        <dbReference type="RuleBase" id="RU363065"/>
    </source>
</evidence>
<keyword evidence="26" id="KW-1185">Reference proteome</keyword>
<keyword evidence="12 24" id="KW-0418">Kinase</keyword>
<evidence type="ECO:0000256" key="14">
    <source>
        <dbReference type="ARBA" id="ARBA00022842"/>
    </source>
</evidence>
<feature type="binding site" evidence="21">
    <location>
        <begin position="25"/>
        <end position="30"/>
    </location>
    <ligand>
        <name>substrate</name>
    </ligand>
</feature>
<comment type="cofactor">
    <cofactor evidence="23">
        <name>Mg(2+)</name>
        <dbReference type="ChEBI" id="CHEBI:18420"/>
    </cofactor>
    <text evidence="23">Mn(2+), Zn(2+), Cd(2+) and Co(2+) support activity to lesser extents.</text>
</comment>
<evidence type="ECO:0000256" key="10">
    <source>
        <dbReference type="ARBA" id="ARBA00022723"/>
    </source>
</evidence>
<evidence type="ECO:0000256" key="11">
    <source>
        <dbReference type="ARBA" id="ARBA00022741"/>
    </source>
</evidence>
<dbReference type="GO" id="GO:0046872">
    <property type="term" value="F:metal ion binding"/>
    <property type="evidence" value="ECO:0007669"/>
    <property type="project" value="UniProtKB-KW"/>
</dbReference>
<feature type="active site" description="Proton acceptor" evidence="20">
    <location>
        <position position="80"/>
    </location>
</feature>
<dbReference type="EMBL" id="CP019236">
    <property type="protein sequence ID" value="APW40696.1"/>
    <property type="molecule type" value="Genomic_DNA"/>
</dbReference>
<keyword evidence="17 24" id="KW-0472">Membrane</keyword>
<evidence type="ECO:0000256" key="13">
    <source>
        <dbReference type="ARBA" id="ARBA00022840"/>
    </source>
</evidence>
<comment type="catalytic activity">
    <reaction evidence="24">
        <text>a 1,2-diacyl-sn-glycerol + ATP = a 1,2-diacyl-sn-glycero-3-phosphate + ADP + H(+)</text>
        <dbReference type="Rhea" id="RHEA:10272"/>
        <dbReference type="ChEBI" id="CHEBI:15378"/>
        <dbReference type="ChEBI" id="CHEBI:17815"/>
        <dbReference type="ChEBI" id="CHEBI:30616"/>
        <dbReference type="ChEBI" id="CHEBI:58608"/>
        <dbReference type="ChEBI" id="CHEBI:456216"/>
        <dbReference type="EC" id="2.7.1.107"/>
    </reaction>
</comment>
<keyword evidence="16 24" id="KW-0443">Lipid metabolism</keyword>
<evidence type="ECO:0000256" key="21">
    <source>
        <dbReference type="PIRSR" id="PIRSR600829-2"/>
    </source>
</evidence>
<feature type="binding site" evidence="22">
    <location>
        <position position="28"/>
    </location>
    <ligand>
        <name>ATP</name>
        <dbReference type="ChEBI" id="CHEBI:30616"/>
    </ligand>
</feature>
<comment type="subcellular location">
    <subcellularLocation>
        <location evidence="1 24">Cell inner membrane</location>
        <topology evidence="1 24">Multi-pass membrane protein</topology>
    </subcellularLocation>
</comment>
<evidence type="ECO:0000256" key="19">
    <source>
        <dbReference type="ARBA" id="ARBA00023264"/>
    </source>
</evidence>
<keyword evidence="13 22" id="KW-0067">ATP-binding</keyword>
<feature type="binding site" evidence="22">
    <location>
        <position position="21"/>
    </location>
    <ligand>
        <name>ATP</name>
        <dbReference type="ChEBI" id="CHEBI:30616"/>
    </ligand>
</feature>
<evidence type="ECO:0000256" key="4">
    <source>
        <dbReference type="ARBA" id="ARBA00017575"/>
    </source>
</evidence>
<dbReference type="PANTHER" id="PTHR34299:SF1">
    <property type="entry name" value="DIACYLGLYCEROL KINASE"/>
    <property type="match status" value="1"/>
</dbReference>
<comment type="function">
    <text evidence="24">Catalyzes the ATP-dependent phosphorylation of sn-l,2-diacylglycerol (DAG) to phosphatidic acid. Involved in the recycling of diacylglycerol produced as a by-product during membrane-derived oligosaccharide (MDO) biosynthesis.</text>
</comment>
<organism evidence="25 26">
    <name type="scientific">Rhodoferax koreensis</name>
    <dbReference type="NCBI Taxonomy" id="1842727"/>
    <lineage>
        <taxon>Bacteria</taxon>
        <taxon>Pseudomonadati</taxon>
        <taxon>Pseudomonadota</taxon>
        <taxon>Betaproteobacteria</taxon>
        <taxon>Burkholderiales</taxon>
        <taxon>Comamonadaceae</taxon>
        <taxon>Rhodoferax</taxon>
    </lineage>
</organism>
<evidence type="ECO:0000313" key="25">
    <source>
        <dbReference type="EMBL" id="APW40696.1"/>
    </source>
</evidence>
<dbReference type="InterPro" id="IPR033718">
    <property type="entry name" value="DAGK_prok"/>
</dbReference>
<dbReference type="InterPro" id="IPR036945">
    <property type="entry name" value="DAGK_sf"/>
</dbReference>
<feature type="transmembrane region" description="Helical" evidence="24">
    <location>
        <begin position="42"/>
        <end position="60"/>
    </location>
</feature>
<dbReference type="OrthoDB" id="9796011at2"/>
<dbReference type="CDD" id="cd14264">
    <property type="entry name" value="DAGK_IM"/>
    <property type="match status" value="1"/>
</dbReference>
<dbReference type="GO" id="GO:0005886">
    <property type="term" value="C:plasma membrane"/>
    <property type="evidence" value="ECO:0007669"/>
    <property type="project" value="UniProtKB-SubCell"/>
</dbReference>
<sequence>MSSPPLNPETNAQKSRTGLDRVWHAAGYSWAGLRAGWGETAFRQEVIAAVVLLPAAVWLASGWVEFSLLAGSVLLVMIVELLNTGIETAIDRIGPEWHDLSKRAKDMGSAAVLLSLLLCGLTWAGALLHKFLS</sequence>
<evidence type="ECO:0000256" key="18">
    <source>
        <dbReference type="ARBA" id="ARBA00023209"/>
    </source>
</evidence>
<feature type="binding site" evidence="21">
    <location>
        <position position="21"/>
    </location>
    <ligand>
        <name>substrate</name>
    </ligand>
</feature>
<dbReference type="InterPro" id="IPR000829">
    <property type="entry name" value="DAGK"/>
</dbReference>
<dbReference type="Pfam" id="PF01219">
    <property type="entry name" value="DAGK_prokar"/>
    <property type="match status" value="1"/>
</dbReference>
<keyword evidence="19 24" id="KW-1208">Phospholipid metabolism</keyword>
<feature type="binding site" evidence="22">
    <location>
        <begin position="105"/>
        <end position="106"/>
    </location>
    <ligand>
        <name>ATP</name>
        <dbReference type="ChEBI" id="CHEBI:30616"/>
    </ligand>
</feature>
<feature type="binding site" evidence="21">
    <location>
        <position position="109"/>
    </location>
    <ligand>
        <name>substrate</name>
    </ligand>
</feature>
<evidence type="ECO:0000256" key="17">
    <source>
        <dbReference type="ARBA" id="ARBA00023136"/>
    </source>
</evidence>
<feature type="binding site" evidence="23">
    <location>
        <position position="39"/>
    </location>
    <ligand>
        <name>a divalent metal cation</name>
        <dbReference type="ChEBI" id="CHEBI:60240"/>
    </ligand>
</feature>
<evidence type="ECO:0000313" key="26">
    <source>
        <dbReference type="Proteomes" id="UP000186609"/>
    </source>
</evidence>
<evidence type="ECO:0000256" key="8">
    <source>
        <dbReference type="ARBA" id="ARBA00022679"/>
    </source>
</evidence>
<feature type="binding site" evidence="21">
    <location>
        <position position="80"/>
    </location>
    <ligand>
        <name>substrate</name>
    </ligand>
</feature>
<feature type="binding site" evidence="23">
    <location>
        <position position="87"/>
    </location>
    <ligand>
        <name>a divalent metal cation</name>
        <dbReference type="ChEBI" id="CHEBI:60240"/>
    </ligand>
</feature>
<keyword evidence="11 22" id="KW-0547">Nucleotide-binding</keyword>
<accession>A0A1P8K3Y0</accession>
<evidence type="ECO:0000256" key="9">
    <source>
        <dbReference type="ARBA" id="ARBA00022692"/>
    </source>
</evidence>
<evidence type="ECO:0000256" key="2">
    <source>
        <dbReference type="ARBA" id="ARBA00005967"/>
    </source>
</evidence>
<feature type="transmembrane region" description="Helical" evidence="24">
    <location>
        <begin position="107"/>
        <end position="128"/>
    </location>
</feature>
<evidence type="ECO:0000256" key="20">
    <source>
        <dbReference type="PIRSR" id="PIRSR600829-1"/>
    </source>
</evidence>
<evidence type="ECO:0000256" key="12">
    <source>
        <dbReference type="ARBA" id="ARBA00022777"/>
    </source>
</evidence>
<keyword evidence="7 24" id="KW-0997">Cell inner membrane</keyword>
<dbReference type="GO" id="GO:0006654">
    <property type="term" value="P:phosphatidic acid biosynthetic process"/>
    <property type="evidence" value="ECO:0007669"/>
    <property type="project" value="InterPro"/>
</dbReference>
<evidence type="ECO:0000256" key="15">
    <source>
        <dbReference type="ARBA" id="ARBA00022989"/>
    </source>
</evidence>
<gene>
    <name evidence="25" type="ORF">RD110_14235</name>
</gene>
<evidence type="ECO:0000256" key="5">
    <source>
        <dbReference type="ARBA" id="ARBA00022475"/>
    </source>
</evidence>
<dbReference type="GO" id="GO:0005524">
    <property type="term" value="F:ATP binding"/>
    <property type="evidence" value="ECO:0007669"/>
    <property type="project" value="UniProtKB-KW"/>
</dbReference>
<evidence type="ECO:0000256" key="3">
    <source>
        <dbReference type="ARBA" id="ARBA00012133"/>
    </source>
</evidence>
<feature type="binding site" evidence="22">
    <location>
        <position position="39"/>
    </location>
    <ligand>
        <name>ATP</name>
        <dbReference type="ChEBI" id="CHEBI:30616"/>
    </ligand>
</feature>
<evidence type="ECO:0000256" key="6">
    <source>
        <dbReference type="ARBA" id="ARBA00022516"/>
    </source>
</evidence>
<feature type="binding site" evidence="21">
    <location>
        <begin position="34"/>
        <end position="37"/>
    </location>
    <ligand>
        <name>substrate</name>
    </ligand>
</feature>
<evidence type="ECO:0000256" key="7">
    <source>
        <dbReference type="ARBA" id="ARBA00022519"/>
    </source>
</evidence>
<keyword evidence="9 24" id="KW-0812">Transmembrane</keyword>
<dbReference type="Gene3D" id="1.10.287.3610">
    <property type="match status" value="1"/>
</dbReference>
<dbReference type="AlphaFoldDB" id="A0A1P8K3Y0"/>
<keyword evidence="15 24" id="KW-1133">Transmembrane helix</keyword>
<feature type="transmembrane region" description="Helical" evidence="24">
    <location>
        <begin position="66"/>
        <end position="86"/>
    </location>
</feature>
<feature type="binding site" evidence="22">
    <location>
        <begin position="96"/>
        <end position="98"/>
    </location>
    <ligand>
        <name>ATP</name>
        <dbReference type="ChEBI" id="CHEBI:30616"/>
    </ligand>
</feature>
<reference evidence="25 26" key="1">
    <citation type="submission" date="2017-01" db="EMBL/GenBank/DDBJ databases">
        <authorList>
            <person name="Mah S.A."/>
            <person name="Swanson W.J."/>
            <person name="Moy G.W."/>
            <person name="Vacquier V.D."/>
        </authorList>
    </citation>
    <scope>NUCLEOTIDE SEQUENCE [LARGE SCALE GENOMIC DNA]</scope>
    <source>
        <strain evidence="25 26">DCY110</strain>
    </source>
</reference>
<proteinExistence type="inferred from homology"/>
<feature type="binding site" evidence="22">
    <location>
        <position position="87"/>
    </location>
    <ligand>
        <name>ATP</name>
        <dbReference type="ChEBI" id="CHEBI:30616"/>
    </ligand>
</feature>
<evidence type="ECO:0000256" key="16">
    <source>
        <dbReference type="ARBA" id="ARBA00023098"/>
    </source>
</evidence>
<comment type="similarity">
    <text evidence="2 24">Belongs to the bacterial diacylglycerol kinase family.</text>
</comment>
<name>A0A1P8K3Y0_9BURK</name>
<dbReference type="Proteomes" id="UP000186609">
    <property type="component" value="Chromosome"/>
</dbReference>
<evidence type="ECO:0000256" key="22">
    <source>
        <dbReference type="PIRSR" id="PIRSR600829-3"/>
    </source>
</evidence>
<dbReference type="PANTHER" id="PTHR34299">
    <property type="entry name" value="DIACYLGLYCEROL KINASE"/>
    <property type="match status" value="1"/>
</dbReference>
<evidence type="ECO:0000256" key="1">
    <source>
        <dbReference type="ARBA" id="ARBA00004429"/>
    </source>
</evidence>
<protein>
    <recommendedName>
        <fullName evidence="4 24">Diacylglycerol kinase</fullName>
        <ecNumber evidence="3 24">2.7.1.107</ecNumber>
    </recommendedName>
</protein>
<dbReference type="STRING" id="1842727.RD110_14235"/>
<keyword evidence="14 23" id="KW-0460">Magnesium</keyword>